<sequence>MRGGIFLFLLGMILVGVLWHPPLGSSSPERSGPFPEVRDREGRVLVRTERRFRLYYLEKSPLPPALRRLASPERLRGAPPYLLAEDLSPRQAASYRRISGVLLEEYRVPYFTGGRPFEILLQPLLRRGVLFRTPILRLTLAWEVQERLYRSLRRFESPGGRVGAAVIDLATGEVYGLVGLPVSSPNPLLRELYPVKGDLAREDVFGLKTGIELPEAPGIYWPSGQILATPLQVVRALSRRLCGWAPEIHLIKHPPRALCAFRGKIKSGEYIYKNKRSWFYLRLWPEKKPRFALLLAGEGVRLRPAPVVRSWTEVLWRWLPEGPRALGKGFPDLRGLTLRAALERLPRQKLTVEFQGVGRVIRQWPRPGTPWDKVKECKLYLGDAT</sequence>
<proteinExistence type="predicted"/>
<comment type="caution">
    <text evidence="2">The sequence shown here is derived from an EMBL/GenBank/DDBJ whole genome shotgun (WGS) entry which is preliminary data.</text>
</comment>
<accession>A0A7C3CFU0</accession>
<dbReference type="EMBL" id="DRMH01000049">
    <property type="protein sequence ID" value="HFC97627.1"/>
    <property type="molecule type" value="Genomic_DNA"/>
</dbReference>
<name>A0A7C3CFU0_9BACT</name>
<evidence type="ECO:0000259" key="1">
    <source>
        <dbReference type="PROSITE" id="PS51178"/>
    </source>
</evidence>
<dbReference type="AlphaFoldDB" id="A0A7C3CFU0"/>
<protein>
    <submittedName>
        <fullName evidence="2">PASTA domain-containing protein</fullName>
    </submittedName>
</protein>
<gene>
    <name evidence="2" type="ORF">ENJ40_04090</name>
</gene>
<dbReference type="PROSITE" id="PS51178">
    <property type="entry name" value="PASTA"/>
    <property type="match status" value="1"/>
</dbReference>
<dbReference type="Pfam" id="PF03793">
    <property type="entry name" value="PASTA"/>
    <property type="match status" value="1"/>
</dbReference>
<dbReference type="InterPro" id="IPR005543">
    <property type="entry name" value="PASTA_dom"/>
</dbReference>
<feature type="domain" description="PASTA" evidence="1">
    <location>
        <begin position="324"/>
        <end position="383"/>
    </location>
</feature>
<evidence type="ECO:0000313" key="2">
    <source>
        <dbReference type="EMBL" id="HFC97627.1"/>
    </source>
</evidence>
<reference evidence="2" key="1">
    <citation type="journal article" date="2020" name="mSystems">
        <title>Genome- and Community-Level Interaction Insights into Carbon Utilization and Element Cycling Functions of Hydrothermarchaeota in Hydrothermal Sediment.</title>
        <authorList>
            <person name="Zhou Z."/>
            <person name="Liu Y."/>
            <person name="Xu W."/>
            <person name="Pan J."/>
            <person name="Luo Z.H."/>
            <person name="Li M."/>
        </authorList>
    </citation>
    <scope>NUCLEOTIDE SEQUENCE [LARGE SCALE GENOMIC DNA]</scope>
    <source>
        <strain evidence="2">HyVt-483</strain>
    </source>
</reference>
<dbReference type="SUPFAM" id="SSF54184">
    <property type="entry name" value="Penicillin-binding protein 2x (pbp-2x), c-terminal domain"/>
    <property type="match status" value="1"/>
</dbReference>
<dbReference type="Proteomes" id="UP000886043">
    <property type="component" value="Unassembled WGS sequence"/>
</dbReference>
<organism evidence="2">
    <name type="scientific">Thermosulfurimonas dismutans</name>
    <dbReference type="NCBI Taxonomy" id="999894"/>
    <lineage>
        <taxon>Bacteria</taxon>
        <taxon>Pseudomonadati</taxon>
        <taxon>Thermodesulfobacteriota</taxon>
        <taxon>Thermodesulfobacteria</taxon>
        <taxon>Thermodesulfobacteriales</taxon>
        <taxon>Thermodesulfobacteriaceae</taxon>
        <taxon>Thermosulfurimonas</taxon>
    </lineage>
</organism>